<feature type="compositionally biased region" description="Polar residues" evidence="3">
    <location>
        <begin position="74"/>
        <end position="113"/>
    </location>
</feature>
<evidence type="ECO:0000256" key="3">
    <source>
        <dbReference type="SAM" id="MobiDB-lite"/>
    </source>
</evidence>
<accession>A0A8T2DV31</accession>
<dbReference type="PANTHER" id="PTHR31342:SF32">
    <property type="entry name" value="HYDROXYPROLINE-RICH GLYCOPROTEIN FAMILY PROTEIN"/>
    <property type="match status" value="1"/>
</dbReference>
<evidence type="ECO:0000313" key="4">
    <source>
        <dbReference type="EMBL" id="KAG7615089.1"/>
    </source>
</evidence>
<feature type="region of interest" description="Disordered" evidence="3">
    <location>
        <begin position="496"/>
        <end position="621"/>
    </location>
</feature>
<keyword evidence="5" id="KW-1185">Reference proteome</keyword>
<evidence type="ECO:0000256" key="2">
    <source>
        <dbReference type="SAM" id="Coils"/>
    </source>
</evidence>
<feature type="compositionally biased region" description="Pro residues" evidence="3">
    <location>
        <begin position="554"/>
        <end position="575"/>
    </location>
</feature>
<organism evidence="4 5">
    <name type="scientific">Arabidopsis thaliana x Arabidopsis arenosa</name>
    <dbReference type="NCBI Taxonomy" id="1240361"/>
    <lineage>
        <taxon>Eukaryota</taxon>
        <taxon>Viridiplantae</taxon>
        <taxon>Streptophyta</taxon>
        <taxon>Embryophyta</taxon>
        <taxon>Tracheophyta</taxon>
        <taxon>Spermatophyta</taxon>
        <taxon>Magnoliopsida</taxon>
        <taxon>eudicotyledons</taxon>
        <taxon>Gunneridae</taxon>
        <taxon>Pentapetalae</taxon>
        <taxon>rosids</taxon>
        <taxon>malvids</taxon>
        <taxon>Brassicales</taxon>
        <taxon>Brassicaceae</taxon>
        <taxon>Camelineae</taxon>
        <taxon>Arabidopsis</taxon>
    </lineage>
</organism>
<feature type="region of interest" description="Disordered" evidence="3">
    <location>
        <begin position="253"/>
        <end position="287"/>
    </location>
</feature>
<evidence type="ECO:0000313" key="5">
    <source>
        <dbReference type="Proteomes" id="UP000694240"/>
    </source>
</evidence>
<dbReference type="Proteomes" id="UP000694240">
    <property type="component" value="Chromosome 4"/>
</dbReference>
<feature type="region of interest" description="Disordered" evidence="3">
    <location>
        <begin position="337"/>
        <end position="403"/>
    </location>
</feature>
<evidence type="ECO:0000256" key="1">
    <source>
        <dbReference type="ARBA" id="ARBA00023054"/>
    </source>
</evidence>
<comment type="caution">
    <text evidence="4">The sequence shown here is derived from an EMBL/GenBank/DDBJ whole genome shotgun (WGS) entry which is preliminary data.</text>
</comment>
<reference evidence="4 5" key="1">
    <citation type="submission" date="2020-12" db="EMBL/GenBank/DDBJ databases">
        <title>Concerted genomic and epigenomic changes stabilize Arabidopsis allopolyploids.</title>
        <authorList>
            <person name="Chen Z."/>
        </authorList>
    </citation>
    <scope>NUCLEOTIDE SEQUENCE [LARGE SCALE GENOMIC DNA]</scope>
    <source>
        <strain evidence="4">Allo738</strain>
        <tissue evidence="4">Leaf</tissue>
    </source>
</reference>
<protein>
    <recommendedName>
        <fullName evidence="6">Hydroxyproline-rich glycoprotein family protein</fullName>
    </recommendedName>
</protein>
<dbReference type="EMBL" id="JAEFBK010000004">
    <property type="protein sequence ID" value="KAG7615089.1"/>
    <property type="molecule type" value="Genomic_DNA"/>
</dbReference>
<feature type="compositionally biased region" description="Basic and acidic residues" evidence="3">
    <location>
        <begin position="48"/>
        <end position="59"/>
    </location>
</feature>
<feature type="compositionally biased region" description="Low complexity" evidence="3">
    <location>
        <begin position="510"/>
        <end position="520"/>
    </location>
</feature>
<feature type="coiled-coil region" evidence="2">
    <location>
        <begin position="836"/>
        <end position="863"/>
    </location>
</feature>
<proteinExistence type="predicted"/>
<feature type="compositionally biased region" description="Basic and acidic residues" evidence="3">
    <location>
        <begin position="496"/>
        <end position="509"/>
    </location>
</feature>
<evidence type="ECO:0008006" key="6">
    <source>
        <dbReference type="Google" id="ProtNLM"/>
    </source>
</evidence>
<feature type="region of interest" description="Disordered" evidence="3">
    <location>
        <begin position="42"/>
        <end position="113"/>
    </location>
</feature>
<gene>
    <name evidence="4" type="ORF">ISN45_At04g004920</name>
</gene>
<feature type="compositionally biased region" description="Basic and acidic residues" evidence="3">
    <location>
        <begin position="379"/>
        <end position="403"/>
    </location>
</feature>
<feature type="compositionally biased region" description="Polar residues" evidence="3">
    <location>
        <begin position="587"/>
        <end position="597"/>
    </location>
</feature>
<dbReference type="InterPro" id="IPR040265">
    <property type="entry name" value="CHUP1/IPGA1-like"/>
</dbReference>
<feature type="region of interest" description="Disordered" evidence="3">
    <location>
        <begin position="641"/>
        <end position="668"/>
    </location>
</feature>
<dbReference type="PANTHER" id="PTHR31342">
    <property type="entry name" value="PROTEIN CHUP1, CHLOROPLASTIC"/>
    <property type="match status" value="1"/>
</dbReference>
<feature type="compositionally biased region" description="Acidic residues" evidence="3">
    <location>
        <begin position="349"/>
        <end position="378"/>
    </location>
</feature>
<keyword evidence="1 2" id="KW-0175">Coiled coil</keyword>
<feature type="compositionally biased region" description="Low complexity" evidence="3">
    <location>
        <begin position="61"/>
        <end position="73"/>
    </location>
</feature>
<name>A0A8T2DV31_9BRAS</name>
<feature type="compositionally biased region" description="Low complexity" evidence="3">
    <location>
        <begin position="534"/>
        <end position="553"/>
    </location>
</feature>
<sequence>MSSGRLCGFTPITFCRKISRLQVARGLALKRLIKGKHDFRRTTTSKNNVEKKKNKEIKRTVSQISSSVAQASSPKSFNSTKHVSTPTATASPLSVKNSKTKANTPRKNTLEGSSPKCSANFILMVELRKNIFAFRDMIDLPSLDGSLSVTEIITQTMKDLQKLSPEIVTINQSFEMEGADMDKMLIFFYEDLRAIGDSWIMDSDWIYRSKYKNSGVGKNKSDRLVEHVLAALDGLIKTTRERFGMMDLESEGRKSFTTPKGVSSEARRSFTRSASYSESNNSFYPSPLTPRSVLPGTMMMSSNSTSPSLWNLRAQALDRLSPVDLKRFAMQILSQRDSESVSETKIGIEEENEESEILAEEKEEEDNDFSVLETEETEQEIKTEHHRESSGTEHETEAEHEIEAKDHSEGFETEHHHIEGFETEHEIDANDHIEGFETEHHHIEGLETEHEIDANDHIEGFETEHHHIEGLETEHEIDANDHIEDFETEHHHIEGFETEHENETEDHSETTTSETDSTESSPKEDVPPPPPLTSPQTPSPTVSTFNTKSSLRSQPPPPPPSPEHKAPAPPPPPPMSKASESGEFCQFSKTHSTNGDNAPSMPAPPAPPGSGRSLKKATSKLRRSAQIANLYWALKGKLEGRGVEGKTKKASKGQNSVAEKSPVKGARSGMADALAEMTKRSSYFQQIEEDVQKYATSIEELKSSIHSFQTKDMKELLEFHSKVESILEKLTDETQVLARFEGFPEKKLEVIRTAGALYKKLDGILVELKNWKIEPPLNDLLDKIERYFNKFKGEIETVERTKDEDAKMFKRHNINIDFEVLVQVKETMVDVSSNCMELALKERREANEEAKNGEESKMKEERAKRLWRAFQFAFKVYTFAGGHDERADCLTRQLAHEIQTDPDQTESSIMS</sequence>
<dbReference type="AlphaFoldDB" id="A0A8T2DV31"/>
<feature type="compositionally biased region" description="Polar residues" evidence="3">
    <location>
        <begin position="271"/>
        <end position="284"/>
    </location>
</feature>